<dbReference type="AlphaFoldDB" id="C7MRW4"/>
<dbReference type="HOGENOM" id="CLU_044586_0_0_11"/>
<keyword evidence="4" id="KW-1185">Reference proteome</keyword>
<organism evidence="3 4">
    <name type="scientific">Saccharomonospora viridis (strain ATCC 15386 / DSM 43017 / JCM 3036 / CCUG 5913 / NBRC 12207 / NCIMB 9602 / P101)</name>
    <name type="common">Thermoactinomyces viridis</name>
    <dbReference type="NCBI Taxonomy" id="471857"/>
    <lineage>
        <taxon>Bacteria</taxon>
        <taxon>Bacillati</taxon>
        <taxon>Actinomycetota</taxon>
        <taxon>Actinomycetes</taxon>
        <taxon>Pseudonocardiales</taxon>
        <taxon>Pseudonocardiaceae</taxon>
        <taxon>Saccharomonospora</taxon>
    </lineage>
</organism>
<evidence type="ECO:0000313" key="3">
    <source>
        <dbReference type="EMBL" id="ACU98820.1"/>
    </source>
</evidence>
<reference evidence="3 4" key="1">
    <citation type="journal article" date="2009" name="Stand. Genomic Sci.">
        <title>Complete genome sequence of Saccharomonospora viridis type strain (P101).</title>
        <authorList>
            <person name="Pati A."/>
            <person name="Sikorski J."/>
            <person name="Nolan M."/>
            <person name="Lapidus A."/>
            <person name="Copeland A."/>
            <person name="Glavina Del Rio T."/>
            <person name="Lucas S."/>
            <person name="Chen F."/>
            <person name="Tice H."/>
            <person name="Pitluck S."/>
            <person name="Cheng J.F."/>
            <person name="Chertkov O."/>
            <person name="Brettin T."/>
            <person name="Han C."/>
            <person name="Detter J.C."/>
            <person name="Kuske C."/>
            <person name="Bruce D."/>
            <person name="Goodwin L."/>
            <person name="Chain P."/>
            <person name="D'haeseleer P."/>
            <person name="Chen A."/>
            <person name="Palaniappan K."/>
            <person name="Ivanova N."/>
            <person name="Mavromatis K."/>
            <person name="Mikhailova N."/>
            <person name="Rohde M."/>
            <person name="Tindall B.J."/>
            <person name="Goker M."/>
            <person name="Bristow J."/>
            <person name="Eisen J.A."/>
            <person name="Markowitz V."/>
            <person name="Hugenholtz P."/>
            <person name="Kyrpides N.C."/>
            <person name="Klenk H.P."/>
        </authorList>
    </citation>
    <scope>NUCLEOTIDE SEQUENCE [LARGE SCALE GENOMIC DNA]</scope>
    <source>
        <strain evidence="4">ATCC 15386 / DSM 43017 / JCM 3036 / NBRC 12207 / P101</strain>
    </source>
</reference>
<keyword evidence="1" id="KW-0812">Transmembrane</keyword>
<sequence length="415" mass="45064">MAGRDDWRERTSETDLVDELLQPSGPHPRTRLLNRVQRGIGNAFVIIGALVGLLAVAYVVDVVLSAGKVPRGVTVNGVSVAGLDRKEAEAVLRRELGPRVEKPVELRAGEVTVSLDPGELGLAVNWAATVERAARQPWDPWTRALSFFREQDTPLVTVVDERTARERLDDLVERRINRPAVDGGIGFRAPDAEDDVGRGAVQPQAIEPKAGVRVSGVDTVVEAMRSRWPGVDRFDLPVEPVEPKLTSRAVDAALEGIVRPLLAGPILLRGNGVESVLLPEDVRRALRFEIRHGELHVMLDHAVLRAAVATELRASEKPAKNAALVSATGVSGVPKVLPSEPGARIDWDRTFTELMRTVTRPAAEAEAGVEAEALWGPQTPSVPGESREREVPVVYDILEPAVTTDDLLRSRHAPN</sequence>
<keyword evidence="1" id="KW-0472">Membrane</keyword>
<feature type="domain" description="YoaR-like putative peptidoglycan binding" evidence="2">
    <location>
        <begin position="291"/>
        <end position="358"/>
    </location>
</feature>
<dbReference type="Pfam" id="PF12229">
    <property type="entry name" value="PG_binding_4"/>
    <property type="match status" value="1"/>
</dbReference>
<keyword evidence="1" id="KW-1133">Transmembrane helix</keyword>
<dbReference type="STRING" id="471857.Svir_38770"/>
<dbReference type="RefSeq" id="WP_015788129.1">
    <property type="nucleotide sequence ID" value="NC_013159.1"/>
</dbReference>
<name>C7MRW4_SACVD</name>
<evidence type="ECO:0000256" key="1">
    <source>
        <dbReference type="SAM" id="Phobius"/>
    </source>
</evidence>
<gene>
    <name evidence="3" type="ordered locus">Svir_38770</name>
</gene>
<dbReference type="InterPro" id="IPR022029">
    <property type="entry name" value="YoaR-like_PG-bd"/>
</dbReference>
<evidence type="ECO:0000259" key="2">
    <source>
        <dbReference type="Pfam" id="PF12229"/>
    </source>
</evidence>
<accession>C7MRW4</accession>
<dbReference type="eggNOG" id="COG2720">
    <property type="taxonomic scope" value="Bacteria"/>
</dbReference>
<proteinExistence type="predicted"/>
<protein>
    <recommendedName>
        <fullName evidence="2">YoaR-like putative peptidoglycan binding domain-containing protein</fullName>
    </recommendedName>
</protein>
<feature type="transmembrane region" description="Helical" evidence="1">
    <location>
        <begin position="39"/>
        <end position="60"/>
    </location>
</feature>
<dbReference type="KEGG" id="svi:Svir_38770"/>
<dbReference type="EMBL" id="CP001683">
    <property type="protein sequence ID" value="ACU98820.1"/>
    <property type="molecule type" value="Genomic_DNA"/>
</dbReference>
<evidence type="ECO:0000313" key="4">
    <source>
        <dbReference type="Proteomes" id="UP000000841"/>
    </source>
</evidence>
<dbReference type="Proteomes" id="UP000000841">
    <property type="component" value="Chromosome"/>
</dbReference>